<dbReference type="OrthoDB" id="9807959at2"/>
<dbReference type="InterPro" id="IPR031807">
    <property type="entry name" value="HicB-like"/>
</dbReference>
<dbReference type="RefSeq" id="WP_006683212.1">
    <property type="nucleotide sequence ID" value="NZ_CAFB01000066.1"/>
</dbReference>
<dbReference type="Proteomes" id="UP000054051">
    <property type="component" value="Unassembled WGS sequence"/>
</dbReference>
<name>G2JBI8_9BURK</name>
<dbReference type="InterPro" id="IPR035069">
    <property type="entry name" value="TTHA1013/TTHA0281-like"/>
</dbReference>
<dbReference type="EMBL" id="CAFB01000066">
    <property type="protein sequence ID" value="CCD30142.1"/>
    <property type="molecule type" value="Genomic_DNA"/>
</dbReference>
<evidence type="ECO:0000313" key="3">
    <source>
        <dbReference type="Proteomes" id="UP000054051"/>
    </source>
</evidence>
<dbReference type="STRING" id="1070319.CAGGBEG34_470004"/>
<accession>G2JBI8</accession>
<keyword evidence="3" id="KW-1185">Reference proteome</keyword>
<dbReference type="SUPFAM" id="SSF47598">
    <property type="entry name" value="Ribbon-helix-helix"/>
    <property type="match status" value="1"/>
</dbReference>
<proteinExistence type="predicted"/>
<dbReference type="AlphaFoldDB" id="G2JBI8"/>
<comment type="caution">
    <text evidence="2">The sequence shown here is derived from an EMBL/GenBank/DDBJ whole genome shotgun (WGS) entry which is preliminary data.</text>
</comment>
<protein>
    <recommendedName>
        <fullName evidence="1">HicB-like antitoxin of toxin-antitoxin system domain-containing protein</fullName>
    </recommendedName>
</protein>
<gene>
    <name evidence="2" type="ORF">CAGGBEG34_470004</name>
</gene>
<sequence length="145" mass="15876">MSKTGIKIVPKVIPPCPFESYAHLISPLSEEEGGGVLVTFPDLPGCMSDGKSEAEAIDNARDAFYSWVSARIDANKPIPEPKYRPESTLIPQTSGRFVTRVPKSIHFQLAHRAKFEGVSLNTLVLSLIAEGLGRREQTQSDSVRP</sequence>
<dbReference type="Gene3D" id="3.30.160.250">
    <property type="match status" value="1"/>
</dbReference>
<organism evidence="2 3">
    <name type="scientific">Candidatus Glomeribacter gigasporarum BEG34</name>
    <dbReference type="NCBI Taxonomy" id="1070319"/>
    <lineage>
        <taxon>Bacteria</taxon>
        <taxon>Pseudomonadati</taxon>
        <taxon>Pseudomonadota</taxon>
        <taxon>Betaproteobacteria</taxon>
        <taxon>Burkholderiales</taxon>
        <taxon>Burkholderiaceae</taxon>
        <taxon>Candidatus Glomeribacter</taxon>
    </lineage>
</organism>
<dbReference type="Pfam" id="PF15919">
    <property type="entry name" value="HicB_lk_antitox"/>
    <property type="match status" value="1"/>
</dbReference>
<dbReference type="GO" id="GO:0006355">
    <property type="term" value="P:regulation of DNA-templated transcription"/>
    <property type="evidence" value="ECO:0007669"/>
    <property type="project" value="InterPro"/>
</dbReference>
<evidence type="ECO:0000259" key="1">
    <source>
        <dbReference type="Pfam" id="PF15919"/>
    </source>
</evidence>
<dbReference type="InterPro" id="IPR010985">
    <property type="entry name" value="Ribbon_hlx_hlx"/>
</dbReference>
<feature type="domain" description="HicB-like antitoxin of toxin-antitoxin system" evidence="1">
    <location>
        <begin position="36"/>
        <end position="140"/>
    </location>
</feature>
<dbReference type="SUPFAM" id="SSF143100">
    <property type="entry name" value="TTHA1013/TTHA0281-like"/>
    <property type="match status" value="1"/>
</dbReference>
<dbReference type="eggNOG" id="COG1598">
    <property type="taxonomic scope" value="Bacteria"/>
</dbReference>
<evidence type="ECO:0000313" key="2">
    <source>
        <dbReference type="EMBL" id="CCD30142.1"/>
    </source>
</evidence>
<reference evidence="2 3" key="1">
    <citation type="submission" date="2011-08" db="EMBL/GenBank/DDBJ databases">
        <title>The genome of the obligate endobacterium of an arbuscular mycorrhizal fungus reveals an interphylum network of nutritional interactions.</title>
        <authorList>
            <person name="Ghignone S."/>
            <person name="Salvioli A."/>
            <person name="Anca I."/>
            <person name="Lumini E."/>
            <person name="Ortu G."/>
            <person name="Petiti L."/>
            <person name="Cruveiller S."/>
            <person name="Bianciotto V."/>
            <person name="Piffanelli P."/>
            <person name="Lanfranco L."/>
            <person name="Bonfante P."/>
        </authorList>
    </citation>
    <scope>NUCLEOTIDE SEQUENCE [LARGE SCALE GENOMIC DNA]</scope>
    <source>
        <strain evidence="2 3">BEG34</strain>
    </source>
</reference>